<dbReference type="KEGG" id="celz:E5225_13395"/>
<keyword evidence="4" id="KW-1185">Reference proteome</keyword>
<evidence type="ECO:0000259" key="2">
    <source>
        <dbReference type="PROSITE" id="PS51384"/>
    </source>
</evidence>
<dbReference type="InterPro" id="IPR017927">
    <property type="entry name" value="FAD-bd_FR_type"/>
</dbReference>
<dbReference type="Pfam" id="PF04954">
    <property type="entry name" value="SIP"/>
    <property type="match status" value="1"/>
</dbReference>
<dbReference type="CDD" id="cd06193">
    <property type="entry name" value="siderophore_interacting"/>
    <property type="match status" value="1"/>
</dbReference>
<dbReference type="EMBL" id="CP039291">
    <property type="protein sequence ID" value="QCB95421.1"/>
    <property type="molecule type" value="Genomic_DNA"/>
</dbReference>
<evidence type="ECO:0000256" key="1">
    <source>
        <dbReference type="SAM" id="MobiDB-lite"/>
    </source>
</evidence>
<organism evidence="3 4">
    <name type="scientific">Cellulomonas shaoxiangyii</name>
    <dbReference type="NCBI Taxonomy" id="2566013"/>
    <lineage>
        <taxon>Bacteria</taxon>
        <taxon>Bacillati</taxon>
        <taxon>Actinomycetota</taxon>
        <taxon>Actinomycetes</taxon>
        <taxon>Micrococcales</taxon>
        <taxon>Cellulomonadaceae</taxon>
        <taxon>Cellulomonas</taxon>
    </lineage>
</organism>
<accession>A0A4P7SN08</accession>
<name>A0A4P7SN08_9CELL</name>
<dbReference type="Pfam" id="PF08021">
    <property type="entry name" value="FAD_binding_9"/>
    <property type="match status" value="1"/>
</dbReference>
<dbReference type="Gene3D" id="3.40.50.80">
    <property type="entry name" value="Nucleotide-binding domain of ferredoxin-NADP reductase (FNR) module"/>
    <property type="match status" value="1"/>
</dbReference>
<dbReference type="AlphaFoldDB" id="A0A4P7SN08"/>
<dbReference type="OrthoDB" id="9814826at2"/>
<feature type="region of interest" description="Disordered" evidence="1">
    <location>
        <begin position="1"/>
        <end position="20"/>
    </location>
</feature>
<dbReference type="InterPro" id="IPR017938">
    <property type="entry name" value="Riboflavin_synthase-like_b-brl"/>
</dbReference>
<feature type="domain" description="FAD-binding FR-type" evidence="2">
    <location>
        <begin position="49"/>
        <end position="177"/>
    </location>
</feature>
<sequence>MVARRAPARPGAHAHADDRPTEVRLACVTLPGTSSLPASPAAPPVRRRPAPVLARVVRTQRLTPRLARVVLGGPGMAPFEAPLHADSYVKLGFAPPGPRPLGPDGRVDADALRAALPSGEEVRMRAYTVRAYDPATHQLTLDFVVHGDEGVAGPWAAQAQPGDEVLVFGPGGAWSPDPTADAHLLVGDASALPAVAVGLEALPRDAVGLAVLEVHDADEEVAIDAPPGMEVRWVHTGTGVPGVALVDAVRAWPWPTGRVCAFVHGEAGAVQELRAYLRAELRVARADLSISGYWRLGADDEGWRAAKKAWAARIEAAEAAAGLD</sequence>
<dbReference type="Proteomes" id="UP000296469">
    <property type="component" value="Chromosome"/>
</dbReference>
<dbReference type="PROSITE" id="PS51384">
    <property type="entry name" value="FAD_FR"/>
    <property type="match status" value="1"/>
</dbReference>
<evidence type="ECO:0000313" key="4">
    <source>
        <dbReference type="Proteomes" id="UP000296469"/>
    </source>
</evidence>
<dbReference type="InterPro" id="IPR039261">
    <property type="entry name" value="FNR_nucleotide-bd"/>
</dbReference>
<dbReference type="PANTHER" id="PTHR30157">
    <property type="entry name" value="FERRIC REDUCTASE, NADPH-DEPENDENT"/>
    <property type="match status" value="1"/>
</dbReference>
<dbReference type="PANTHER" id="PTHR30157:SF0">
    <property type="entry name" value="NADPH-DEPENDENT FERRIC-CHELATE REDUCTASE"/>
    <property type="match status" value="1"/>
</dbReference>
<dbReference type="InterPro" id="IPR013113">
    <property type="entry name" value="SIP_FAD-bd"/>
</dbReference>
<gene>
    <name evidence="3" type="ORF">E5225_13395</name>
</gene>
<dbReference type="InterPro" id="IPR039374">
    <property type="entry name" value="SIP_fam"/>
</dbReference>
<feature type="compositionally biased region" description="Low complexity" evidence="1">
    <location>
        <begin position="1"/>
        <end position="13"/>
    </location>
</feature>
<dbReference type="GO" id="GO:0016491">
    <property type="term" value="F:oxidoreductase activity"/>
    <property type="evidence" value="ECO:0007669"/>
    <property type="project" value="InterPro"/>
</dbReference>
<reference evidence="3 4" key="1">
    <citation type="submission" date="2019-04" db="EMBL/GenBank/DDBJ databases">
        <title>Isolation and identification of Cellulomonas shaoxiangyii sp. Nov. isolated from feces of the Tibetan antelopes (Pantholops hodgsonii) in the Qinghai-Tibet plateau of China.</title>
        <authorList>
            <person name="Tian Z."/>
        </authorList>
    </citation>
    <scope>NUCLEOTIDE SEQUENCE [LARGE SCALE GENOMIC DNA]</scope>
    <source>
        <strain evidence="3 4">Z28</strain>
    </source>
</reference>
<dbReference type="SUPFAM" id="SSF63380">
    <property type="entry name" value="Riboflavin synthase domain-like"/>
    <property type="match status" value="1"/>
</dbReference>
<protein>
    <submittedName>
        <fullName evidence="3">Siderophore-interacting protein</fullName>
    </submittedName>
</protein>
<dbReference type="InterPro" id="IPR007037">
    <property type="entry name" value="SIP_rossman_dom"/>
</dbReference>
<dbReference type="Gene3D" id="2.40.30.10">
    <property type="entry name" value="Translation factors"/>
    <property type="match status" value="1"/>
</dbReference>
<evidence type="ECO:0000313" key="3">
    <source>
        <dbReference type="EMBL" id="QCB95421.1"/>
    </source>
</evidence>
<proteinExistence type="predicted"/>